<dbReference type="OrthoDB" id="6237953at2"/>
<dbReference type="Proteomes" id="UP000288789">
    <property type="component" value="Unassembled WGS sequence"/>
</dbReference>
<dbReference type="AlphaFoldDB" id="A0A443YXK8"/>
<gene>
    <name evidence="2" type="ORF">EGC76_11110</name>
</gene>
<dbReference type="EMBL" id="RSFE01000011">
    <property type="protein sequence ID" value="RWU08739.1"/>
    <property type="molecule type" value="Genomic_DNA"/>
</dbReference>
<keyword evidence="3" id="KW-1185">Reference proteome</keyword>
<keyword evidence="1" id="KW-0812">Transmembrane</keyword>
<reference evidence="2 3" key="1">
    <citation type="submission" date="2018-12" db="EMBL/GenBank/DDBJ databases">
        <authorList>
            <person name="Li A."/>
            <person name="Zhang M."/>
            <person name="Zhu H."/>
        </authorList>
    </citation>
    <scope>NUCLEOTIDE SEQUENCE [LARGE SCALE GENOMIC DNA]</scope>
    <source>
        <strain evidence="2 3">R04H25</strain>
    </source>
</reference>
<name>A0A443YXK8_9GAMM</name>
<accession>A0A443YXK8</accession>
<keyword evidence="1" id="KW-1133">Transmembrane helix</keyword>
<feature type="transmembrane region" description="Helical" evidence="1">
    <location>
        <begin position="120"/>
        <end position="140"/>
    </location>
</feature>
<sequence>MHTTSLQEFQAHSHNLVSLTAEQAASEAHYWLETDQIVNLQELVNNLQQQPFVASAQVQNRYGQNVVESTSLSDTDEVQQALTVVEEITNETQVIGYLTLTIDEALLLQAPVKTHAYLTFYGQFLLFFAIIAGVFIAITFNRWRYRRSAVPTK</sequence>
<keyword evidence="1" id="KW-0472">Membrane</keyword>
<evidence type="ECO:0000313" key="3">
    <source>
        <dbReference type="Proteomes" id="UP000288789"/>
    </source>
</evidence>
<evidence type="ECO:0000256" key="1">
    <source>
        <dbReference type="SAM" id="Phobius"/>
    </source>
</evidence>
<dbReference type="RefSeq" id="WP_128353078.1">
    <property type="nucleotide sequence ID" value="NZ_RSFE01000011.1"/>
</dbReference>
<organism evidence="2 3">
    <name type="scientific">Pseudidiomarina gelatinasegens</name>
    <dbReference type="NCBI Taxonomy" id="2487740"/>
    <lineage>
        <taxon>Bacteria</taxon>
        <taxon>Pseudomonadati</taxon>
        <taxon>Pseudomonadota</taxon>
        <taxon>Gammaproteobacteria</taxon>
        <taxon>Alteromonadales</taxon>
        <taxon>Idiomarinaceae</taxon>
        <taxon>Pseudidiomarina</taxon>
    </lineage>
</organism>
<comment type="caution">
    <text evidence="2">The sequence shown here is derived from an EMBL/GenBank/DDBJ whole genome shotgun (WGS) entry which is preliminary data.</text>
</comment>
<evidence type="ECO:0008006" key="4">
    <source>
        <dbReference type="Google" id="ProtNLM"/>
    </source>
</evidence>
<protein>
    <recommendedName>
        <fullName evidence="4">Smp protein</fullName>
    </recommendedName>
</protein>
<proteinExistence type="predicted"/>
<evidence type="ECO:0000313" key="2">
    <source>
        <dbReference type="EMBL" id="RWU08739.1"/>
    </source>
</evidence>